<dbReference type="AlphaFoldDB" id="A0A427TWI2"/>
<feature type="transmembrane region" description="Helical" evidence="1">
    <location>
        <begin position="52"/>
        <end position="68"/>
    </location>
</feature>
<organism evidence="2 3">
    <name type="scientific">Mesobacillus subterraneus</name>
    <dbReference type="NCBI Taxonomy" id="285983"/>
    <lineage>
        <taxon>Bacteria</taxon>
        <taxon>Bacillati</taxon>
        <taxon>Bacillota</taxon>
        <taxon>Bacilli</taxon>
        <taxon>Bacillales</taxon>
        <taxon>Bacillaceae</taxon>
        <taxon>Mesobacillus</taxon>
    </lineage>
</organism>
<keyword evidence="1" id="KW-0812">Transmembrane</keyword>
<accession>A0A427TWI2</accession>
<reference evidence="3" key="1">
    <citation type="submission" date="2018-12" db="EMBL/GenBank/DDBJ databases">
        <title>Bacillus chawlae sp. nov., Bacillus glennii sp. nov., and Bacillus saganii sp. nov. Isolated from the Vehicle Assembly Building at Kennedy Space Center where the Viking Spacecraft were Assembled.</title>
        <authorList>
            <person name="Seuylemezian A."/>
            <person name="Vaishampayan P."/>
        </authorList>
    </citation>
    <scope>NUCLEOTIDE SEQUENCE [LARGE SCALE GENOMIC DNA]</scope>
    <source>
        <strain evidence="3">DSM 13966</strain>
    </source>
</reference>
<keyword evidence="1" id="KW-1133">Transmembrane helix</keyword>
<dbReference type="OrthoDB" id="2892502at2"/>
<dbReference type="EMBL" id="RSFW01000006">
    <property type="protein sequence ID" value="RSD28838.1"/>
    <property type="molecule type" value="Genomic_DNA"/>
</dbReference>
<gene>
    <name evidence="2" type="ORF">EJA10_04515</name>
</gene>
<dbReference type="RefSeq" id="WP_125478800.1">
    <property type="nucleotide sequence ID" value="NZ_RSFW01000006.1"/>
</dbReference>
<proteinExistence type="predicted"/>
<feature type="transmembrane region" description="Helical" evidence="1">
    <location>
        <begin position="29"/>
        <end position="46"/>
    </location>
</feature>
<evidence type="ECO:0000313" key="3">
    <source>
        <dbReference type="Proteomes" id="UP000279911"/>
    </source>
</evidence>
<dbReference type="Proteomes" id="UP000279911">
    <property type="component" value="Unassembled WGS sequence"/>
</dbReference>
<comment type="caution">
    <text evidence="2">The sequence shown here is derived from an EMBL/GenBank/DDBJ whole genome shotgun (WGS) entry which is preliminary data.</text>
</comment>
<name>A0A427TWI2_9BACI</name>
<sequence length="78" mass="8638">MSGNIFWLLVAASGVLFVFGLLSKSWKHLVLSGAAVLLPSLYFLGAENWFRILALMPLLPFGLACLFGRREKRNLKTG</sequence>
<feature type="transmembrane region" description="Helical" evidence="1">
    <location>
        <begin position="6"/>
        <end position="22"/>
    </location>
</feature>
<protein>
    <submittedName>
        <fullName evidence="2">Uncharacterized protein</fullName>
    </submittedName>
</protein>
<evidence type="ECO:0000256" key="1">
    <source>
        <dbReference type="SAM" id="Phobius"/>
    </source>
</evidence>
<evidence type="ECO:0000313" key="2">
    <source>
        <dbReference type="EMBL" id="RSD28838.1"/>
    </source>
</evidence>
<keyword evidence="1" id="KW-0472">Membrane</keyword>